<evidence type="ECO:0000313" key="1">
    <source>
        <dbReference type="EMBL" id="CAF5226744.1"/>
    </source>
</evidence>
<dbReference type="AlphaFoldDB" id="A0A8S3KFW0"/>
<dbReference type="PANTHER" id="PTHR13071:SF4">
    <property type="entry name" value="SMALL RIBOSOMAL SUBUNIT PROTEIN MS22"/>
    <property type="match status" value="1"/>
</dbReference>
<protein>
    <submittedName>
        <fullName evidence="1">Uncharacterized protein</fullName>
    </submittedName>
</protein>
<comment type="caution">
    <text evidence="1">The sequence shown here is derived from an EMBL/GenBank/DDBJ whole genome shotgun (WGS) entry which is preliminary data.</text>
</comment>
<dbReference type="GO" id="GO:0003735">
    <property type="term" value="F:structural constituent of ribosome"/>
    <property type="evidence" value="ECO:0007669"/>
    <property type="project" value="TreeGrafter"/>
</dbReference>
<name>A0A8S3KFW0_9BILA</name>
<reference evidence="1" key="1">
    <citation type="submission" date="2021-02" db="EMBL/GenBank/DDBJ databases">
        <authorList>
            <person name="Nowell W R."/>
        </authorList>
    </citation>
    <scope>NUCLEOTIDE SEQUENCE</scope>
</reference>
<dbReference type="GO" id="GO:0005763">
    <property type="term" value="C:mitochondrial small ribosomal subunit"/>
    <property type="evidence" value="ECO:0007669"/>
    <property type="project" value="TreeGrafter"/>
</dbReference>
<proteinExistence type="predicted"/>
<dbReference type="Pfam" id="PF10245">
    <property type="entry name" value="MRP-S22"/>
    <property type="match status" value="1"/>
</dbReference>
<accession>A0A8S3KFW0</accession>
<sequence length="107" mass="12495">MPPVLSEAEENIEVLEKDDMLSGFSTSKHLFIDISLGIPIRNRLIVARDVDGTLRTATLDEKRRMRQIYFSIAGRELVMPKMFEDKHLEVNRKTIPYKFSYNSFNFI</sequence>
<organism evidence="1 2">
    <name type="scientific">Rotaria magnacalcarata</name>
    <dbReference type="NCBI Taxonomy" id="392030"/>
    <lineage>
        <taxon>Eukaryota</taxon>
        <taxon>Metazoa</taxon>
        <taxon>Spiralia</taxon>
        <taxon>Gnathifera</taxon>
        <taxon>Rotifera</taxon>
        <taxon>Eurotatoria</taxon>
        <taxon>Bdelloidea</taxon>
        <taxon>Philodinida</taxon>
        <taxon>Philodinidae</taxon>
        <taxon>Rotaria</taxon>
    </lineage>
</organism>
<evidence type="ECO:0000313" key="2">
    <source>
        <dbReference type="Proteomes" id="UP000681720"/>
    </source>
</evidence>
<dbReference type="PANTHER" id="PTHR13071">
    <property type="entry name" value="MITOCHONDRIAL 28S RIBOSOMAL PROTEIN S22"/>
    <property type="match status" value="1"/>
</dbReference>
<dbReference type="Proteomes" id="UP000681720">
    <property type="component" value="Unassembled WGS sequence"/>
</dbReference>
<gene>
    <name evidence="1" type="ORF">GIL414_LOCUS87275</name>
</gene>
<dbReference type="EMBL" id="CAJOBJ010379133">
    <property type="protein sequence ID" value="CAF5226744.1"/>
    <property type="molecule type" value="Genomic_DNA"/>
</dbReference>
<dbReference type="InterPro" id="IPR019374">
    <property type="entry name" value="Ribosomal_mS22"/>
</dbReference>